<proteinExistence type="predicted"/>
<accession>A0A9P7VFY1</accession>
<dbReference type="AlphaFoldDB" id="A0A9P7VFY1"/>
<dbReference type="RefSeq" id="XP_043032774.1">
    <property type="nucleotide sequence ID" value="XM_043182223.1"/>
</dbReference>
<keyword evidence="2" id="KW-1185">Reference proteome</keyword>
<name>A0A9P7VFY1_9AGAR</name>
<comment type="caution">
    <text evidence="1">The sequence shown here is derived from an EMBL/GenBank/DDBJ whole genome shotgun (WGS) entry which is preliminary data.</text>
</comment>
<dbReference type="EMBL" id="MU250603">
    <property type="protein sequence ID" value="KAG7439274.1"/>
    <property type="molecule type" value="Genomic_DNA"/>
</dbReference>
<evidence type="ECO:0000313" key="2">
    <source>
        <dbReference type="Proteomes" id="UP000812287"/>
    </source>
</evidence>
<dbReference type="Proteomes" id="UP000812287">
    <property type="component" value="Unassembled WGS sequence"/>
</dbReference>
<sequence>MVGYNGSLSTIEIANQVSQCKDLGVKANVSCAAAVVDLCYQHRHRRLTHIMNPNEELKMTPWTHPEMKRFRSTTLMVLTGRPLLPSYAPICSSILPVLNKTSANVHFFSLPWSLTTGNQSWKPGFCRPTFTSWHARNSPQPYHSHIAMEQP</sequence>
<organism evidence="1 2">
    <name type="scientific">Guyanagaster necrorhizus</name>
    <dbReference type="NCBI Taxonomy" id="856835"/>
    <lineage>
        <taxon>Eukaryota</taxon>
        <taxon>Fungi</taxon>
        <taxon>Dikarya</taxon>
        <taxon>Basidiomycota</taxon>
        <taxon>Agaricomycotina</taxon>
        <taxon>Agaricomycetes</taxon>
        <taxon>Agaricomycetidae</taxon>
        <taxon>Agaricales</taxon>
        <taxon>Marasmiineae</taxon>
        <taxon>Physalacriaceae</taxon>
        <taxon>Guyanagaster</taxon>
    </lineage>
</organism>
<dbReference type="GeneID" id="66104519"/>
<gene>
    <name evidence="1" type="ORF">BT62DRAFT_770141</name>
</gene>
<protein>
    <submittedName>
        <fullName evidence="1">Uncharacterized protein</fullName>
    </submittedName>
</protein>
<evidence type="ECO:0000313" key="1">
    <source>
        <dbReference type="EMBL" id="KAG7439274.1"/>
    </source>
</evidence>
<reference evidence="1" key="1">
    <citation type="submission" date="2020-11" db="EMBL/GenBank/DDBJ databases">
        <title>Adaptations for nitrogen fixation in a non-lichenized fungal sporocarp promotes dispersal by wood-feeding termites.</title>
        <authorList>
            <consortium name="DOE Joint Genome Institute"/>
            <person name="Koch R.A."/>
            <person name="Yoon G."/>
            <person name="Arayal U."/>
            <person name="Lail K."/>
            <person name="Amirebrahimi M."/>
            <person name="Labutti K."/>
            <person name="Lipzen A."/>
            <person name="Riley R."/>
            <person name="Barry K."/>
            <person name="Henrissat B."/>
            <person name="Grigoriev I.V."/>
            <person name="Herr J.R."/>
            <person name="Aime M.C."/>
        </authorList>
    </citation>
    <scope>NUCLEOTIDE SEQUENCE</scope>
    <source>
        <strain evidence="1">MCA 3950</strain>
    </source>
</reference>